<reference evidence="2" key="1">
    <citation type="submission" date="2024-07" db="EMBL/GenBank/DDBJ databases">
        <title>Two chromosome-level genome assemblies of Korean endemic species Abeliophyllum distichum and Forsythia ovata (Oleaceae).</title>
        <authorList>
            <person name="Jang H."/>
        </authorList>
    </citation>
    <scope>NUCLEOTIDE SEQUENCE [LARGE SCALE GENOMIC DNA]</scope>
</reference>
<sequence>MNEKRCKRRRELYAERNQWRCDGRRSTRFAVENAMYMSAYEISESNEVDGIDVECSENIREEYGEQAGFDEIEMVGQIFERQYEGLWSIIEGQNIYAKVLALFYLIMAGNYKLISQISPGQTNWTAKVVVAEKSVPKIGQHSLTKYQNIVLIDLKVFLP</sequence>
<accession>A0ABD1UBW2</accession>
<keyword evidence="2" id="KW-1185">Reference proteome</keyword>
<evidence type="ECO:0000313" key="1">
    <source>
        <dbReference type="EMBL" id="KAL2522471.1"/>
    </source>
</evidence>
<dbReference type="AlphaFoldDB" id="A0ABD1UBW2"/>
<organism evidence="1 2">
    <name type="scientific">Forsythia ovata</name>
    <dbReference type="NCBI Taxonomy" id="205694"/>
    <lineage>
        <taxon>Eukaryota</taxon>
        <taxon>Viridiplantae</taxon>
        <taxon>Streptophyta</taxon>
        <taxon>Embryophyta</taxon>
        <taxon>Tracheophyta</taxon>
        <taxon>Spermatophyta</taxon>
        <taxon>Magnoliopsida</taxon>
        <taxon>eudicotyledons</taxon>
        <taxon>Gunneridae</taxon>
        <taxon>Pentapetalae</taxon>
        <taxon>asterids</taxon>
        <taxon>lamiids</taxon>
        <taxon>Lamiales</taxon>
        <taxon>Oleaceae</taxon>
        <taxon>Forsythieae</taxon>
        <taxon>Forsythia</taxon>
    </lineage>
</organism>
<evidence type="ECO:0000313" key="2">
    <source>
        <dbReference type="Proteomes" id="UP001604277"/>
    </source>
</evidence>
<protein>
    <submittedName>
        <fullName evidence="1">Uncharacterized protein</fullName>
    </submittedName>
</protein>
<name>A0ABD1UBW2_9LAMI</name>
<gene>
    <name evidence="1" type="ORF">Fot_26394</name>
</gene>
<dbReference type="Proteomes" id="UP001604277">
    <property type="component" value="Unassembled WGS sequence"/>
</dbReference>
<dbReference type="EMBL" id="JBFOLJ010000007">
    <property type="protein sequence ID" value="KAL2522471.1"/>
    <property type="molecule type" value="Genomic_DNA"/>
</dbReference>
<proteinExistence type="predicted"/>
<comment type="caution">
    <text evidence="1">The sequence shown here is derived from an EMBL/GenBank/DDBJ whole genome shotgun (WGS) entry which is preliminary data.</text>
</comment>